<dbReference type="GO" id="GO:0020037">
    <property type="term" value="F:heme binding"/>
    <property type="evidence" value="ECO:0007669"/>
    <property type="project" value="InterPro"/>
</dbReference>
<feature type="binding site" description="axial binding residue" evidence="5">
    <location>
        <position position="499"/>
    </location>
    <ligand>
        <name>heme</name>
        <dbReference type="ChEBI" id="CHEBI:30413"/>
    </ligand>
    <ligandPart>
        <name>Fe</name>
        <dbReference type="ChEBI" id="CHEBI:18248"/>
    </ligandPart>
</feature>
<dbReference type="PRINTS" id="PR00463">
    <property type="entry name" value="EP450I"/>
</dbReference>
<evidence type="ECO:0000313" key="7">
    <source>
        <dbReference type="EMBL" id="KAF7572546.1"/>
    </source>
</evidence>
<dbReference type="OMA" id="NEFWHNG"/>
<dbReference type="PROSITE" id="PS00086">
    <property type="entry name" value="CYTOCHROME_P450"/>
    <property type="match status" value="1"/>
</dbReference>
<evidence type="ECO:0000313" key="9">
    <source>
        <dbReference type="Proteomes" id="UP000249757"/>
    </source>
</evidence>
<dbReference type="EMBL" id="NQIK02000003">
    <property type="protein sequence ID" value="KAF7572546.1"/>
    <property type="molecule type" value="Genomic_DNA"/>
</dbReference>
<protein>
    <submittedName>
        <fullName evidence="7 8">Cytochrome P450</fullName>
    </submittedName>
</protein>
<dbReference type="GO" id="GO:0016705">
    <property type="term" value="F:oxidoreductase activity, acting on paired donors, with incorporation or reduction of molecular oxygen"/>
    <property type="evidence" value="ECO:0007669"/>
    <property type="project" value="InterPro"/>
</dbReference>
<keyword evidence="5 6" id="KW-0349">Heme</keyword>
<dbReference type="PRINTS" id="PR00385">
    <property type="entry name" value="P450"/>
</dbReference>
<dbReference type="InterPro" id="IPR050121">
    <property type="entry name" value="Cytochrome_P450_monoxygenase"/>
</dbReference>
<reference evidence="9" key="4">
    <citation type="journal article" date="2022" name="Microb. Genom.">
        <title>A global pangenome for the wheat fungal pathogen Pyrenophora tritici-repentis and prediction of effector protein structural homology.</title>
        <authorList>
            <person name="Moolhuijzen P.M."/>
            <person name="See P.T."/>
            <person name="Shi G."/>
            <person name="Powell H.R."/>
            <person name="Cockram J."/>
            <person name="Jorgensen L.N."/>
            <person name="Benslimane H."/>
            <person name="Strelkov S.E."/>
            <person name="Turner J."/>
            <person name="Liu Z."/>
            <person name="Moffat C.S."/>
        </authorList>
    </citation>
    <scope>NUCLEOTIDE SEQUENCE [LARGE SCALE GENOMIC DNA]</scope>
</reference>
<accession>A0A2W1D745</accession>
<keyword evidence="3 5" id="KW-0479">Metal-binding</keyword>
<dbReference type="InterPro" id="IPR017972">
    <property type="entry name" value="Cyt_P450_CS"/>
</dbReference>
<reference evidence="7" key="1">
    <citation type="journal article" date="2018" name="BMC Genomics">
        <title>Comparative genomics of the wheat fungal pathogen Pyrenophora tritici-repentis reveals chromosomal variations and genome plasticity.</title>
        <authorList>
            <person name="Moolhuijzen P."/>
            <person name="See P.T."/>
            <person name="Hane J.K."/>
            <person name="Shi G."/>
            <person name="Liu Z."/>
            <person name="Oliver R.P."/>
            <person name="Moffat C.S."/>
        </authorList>
    </citation>
    <scope>NUCLEOTIDE SEQUENCE [LARGE SCALE GENOMIC DNA]</scope>
    <source>
        <strain evidence="7">M4</strain>
    </source>
</reference>
<keyword evidence="6" id="KW-0560">Oxidoreductase</keyword>
<organism evidence="8 9">
    <name type="scientific">Pyrenophora tritici-repentis</name>
    <dbReference type="NCBI Taxonomy" id="45151"/>
    <lineage>
        <taxon>Eukaryota</taxon>
        <taxon>Fungi</taxon>
        <taxon>Dikarya</taxon>
        <taxon>Ascomycota</taxon>
        <taxon>Pezizomycotina</taxon>
        <taxon>Dothideomycetes</taxon>
        <taxon>Pleosporomycetidae</taxon>
        <taxon>Pleosporales</taxon>
        <taxon>Pleosporineae</taxon>
        <taxon>Pleosporaceae</taxon>
        <taxon>Pyrenophora</taxon>
    </lineage>
</organism>
<dbReference type="GO" id="GO:0005506">
    <property type="term" value="F:iron ion binding"/>
    <property type="evidence" value="ECO:0007669"/>
    <property type="project" value="InterPro"/>
</dbReference>
<dbReference type="AlphaFoldDB" id="A0A2W1D745"/>
<proteinExistence type="inferred from homology"/>
<dbReference type="InterPro" id="IPR001128">
    <property type="entry name" value="Cyt_P450"/>
</dbReference>
<dbReference type="Proteomes" id="UP000245464">
    <property type="component" value="Chromosome 3"/>
</dbReference>
<evidence type="ECO:0000256" key="1">
    <source>
        <dbReference type="ARBA" id="ARBA00001971"/>
    </source>
</evidence>
<evidence type="ECO:0000256" key="5">
    <source>
        <dbReference type="PIRSR" id="PIRSR602401-1"/>
    </source>
</evidence>
<reference evidence="8" key="3">
    <citation type="journal article" date="2022" name="bioRxiv">
        <title>A global pangenome for the wheat fungal pathogen Pyrenophora tritici-repentis and prediction of effector protein structural homology.</title>
        <authorList>
            <person name="Moolhuijzen P."/>
            <person name="See P.T."/>
            <person name="Shi G."/>
            <person name="Powell H.R."/>
            <person name="Cockram J."/>
            <person name="Jorgensen L.N."/>
            <person name="Benslimane H."/>
            <person name="Strelkov S.E."/>
            <person name="Turner J."/>
            <person name="Liu Z."/>
            <person name="Moffat C.S."/>
        </authorList>
    </citation>
    <scope>NUCLEOTIDE SEQUENCE</scope>
    <source>
        <strain evidence="8">86-124</strain>
    </source>
</reference>
<gene>
    <name evidence="8" type="ORF">Ptr86124_013587</name>
    <name evidence="7" type="ORF">PtrM4_074510</name>
</gene>
<name>A0A2W1D745_9PLEO</name>
<comment type="cofactor">
    <cofactor evidence="1 5">
        <name>heme</name>
        <dbReference type="ChEBI" id="CHEBI:30413"/>
    </cofactor>
</comment>
<dbReference type="OrthoDB" id="1470350at2759"/>
<dbReference type="SUPFAM" id="SSF48264">
    <property type="entry name" value="Cytochrome P450"/>
    <property type="match status" value="1"/>
</dbReference>
<dbReference type="InterPro" id="IPR002401">
    <property type="entry name" value="Cyt_P450_E_grp-I"/>
</dbReference>
<keyword evidence="9" id="KW-1185">Reference proteome</keyword>
<evidence type="ECO:0000256" key="6">
    <source>
        <dbReference type="RuleBase" id="RU000461"/>
    </source>
</evidence>
<evidence type="ECO:0000256" key="3">
    <source>
        <dbReference type="ARBA" id="ARBA00022723"/>
    </source>
</evidence>
<sequence length="584" mass="65485">MISIFQAALLAVVTYTSSQILMLCWNLGKQVQQARASGLRYCLSPVHVMNVAYWFLLTPIVALDGSISMKTLQKWAPWTAIFRIWQAGYSIFRDLGTDSFFLCSPSGPMLMTCDVHLVKQVLMRAHDFHAPVEVLGLYNIYGPTLAASEGEQWRLYRRITTPFFNQKTYGKVWKDSLEKTERLSAQWSHGNDDAQIADVKEQLMSKLNLRIIAKIFYDQELRYDAENAMKDVAPVGHVLTFSEAINAVLSNLATVFSIPKWLLARSPFESHKKAYQGFVEWQQYMLEMRNSVQSRLDSAKQKEEPYFLESLVISSDAASSRDGIRPLTEAEVLGNMFFYVMAGFDTTSTTLSFVFLLLAIYPSAQTLLQQDLDRVLGSRATSAWDANKDVPELLNGYLGAVISETLRLYHPVAWYARKTVRDTTVTTASGAICRIPKETIIIIDVAAIGRHPGYWSPSTSPGDDTSIEQSPARDFDPVRWLNPTDNAAAFPFSAGHRMCPGKRFAEVEMCAILARVFSQFSLRLEADPADVLKAEGPTGHGTPQLEELSRERAMRALYEGMGFGHGIYPKVHVPFRIVPRGKAG</sequence>
<dbReference type="EMBL" id="NRDI02000040">
    <property type="protein sequence ID" value="KAI1507483.1"/>
    <property type="molecule type" value="Genomic_DNA"/>
</dbReference>
<dbReference type="Gene3D" id="1.10.630.10">
    <property type="entry name" value="Cytochrome P450"/>
    <property type="match status" value="1"/>
</dbReference>
<evidence type="ECO:0000313" key="8">
    <source>
        <dbReference type="EMBL" id="KAI1507483.1"/>
    </source>
</evidence>
<comment type="similarity">
    <text evidence="2 6">Belongs to the cytochrome P450 family.</text>
</comment>
<keyword evidence="4 5" id="KW-0408">Iron</keyword>
<dbReference type="Proteomes" id="UP000249757">
    <property type="component" value="Unassembled WGS sequence"/>
</dbReference>
<keyword evidence="6" id="KW-0503">Monooxygenase</keyword>
<comment type="caution">
    <text evidence="8">The sequence shown here is derived from an EMBL/GenBank/DDBJ whole genome shotgun (WGS) entry which is preliminary data.</text>
</comment>
<evidence type="ECO:0000256" key="4">
    <source>
        <dbReference type="ARBA" id="ARBA00023004"/>
    </source>
</evidence>
<dbReference type="PANTHER" id="PTHR24305">
    <property type="entry name" value="CYTOCHROME P450"/>
    <property type="match status" value="1"/>
</dbReference>
<dbReference type="GO" id="GO:0004497">
    <property type="term" value="F:monooxygenase activity"/>
    <property type="evidence" value="ECO:0007669"/>
    <property type="project" value="UniProtKB-KW"/>
</dbReference>
<dbReference type="PANTHER" id="PTHR24305:SF166">
    <property type="entry name" value="CYTOCHROME P450 12A4, MITOCHONDRIAL-RELATED"/>
    <property type="match status" value="1"/>
</dbReference>
<dbReference type="Pfam" id="PF00067">
    <property type="entry name" value="p450"/>
    <property type="match status" value="1"/>
</dbReference>
<dbReference type="CDD" id="cd11070">
    <property type="entry name" value="CYP56-like"/>
    <property type="match status" value="1"/>
</dbReference>
<dbReference type="InterPro" id="IPR036396">
    <property type="entry name" value="Cyt_P450_sf"/>
</dbReference>
<evidence type="ECO:0000256" key="2">
    <source>
        <dbReference type="ARBA" id="ARBA00010617"/>
    </source>
</evidence>
<reference evidence="8" key="2">
    <citation type="submission" date="2021-05" db="EMBL/GenBank/DDBJ databases">
        <authorList>
            <person name="Moolhuijzen P.M."/>
            <person name="Moffat C.S."/>
        </authorList>
    </citation>
    <scope>NUCLEOTIDE SEQUENCE</scope>
    <source>
        <strain evidence="8">86-124</strain>
    </source>
</reference>